<comment type="cofactor">
    <cofactor evidence="1">
        <name>Zn(2+)</name>
        <dbReference type="ChEBI" id="CHEBI:29105"/>
    </cofactor>
</comment>
<dbReference type="Gene3D" id="3.60.15.10">
    <property type="entry name" value="Ribonuclease Z/Hydroxyacylglutathione hydrolase-like"/>
    <property type="match status" value="1"/>
</dbReference>
<evidence type="ECO:0000259" key="6">
    <source>
        <dbReference type="SMART" id="SM00849"/>
    </source>
</evidence>
<evidence type="ECO:0000256" key="1">
    <source>
        <dbReference type="ARBA" id="ARBA00001947"/>
    </source>
</evidence>
<dbReference type="OrthoDB" id="3196337at2"/>
<dbReference type="PANTHER" id="PTHR42978">
    <property type="entry name" value="QUORUM-QUENCHING LACTONASE YTNP-RELATED-RELATED"/>
    <property type="match status" value="1"/>
</dbReference>
<feature type="domain" description="Metallo-beta-lactamase" evidence="6">
    <location>
        <begin position="22"/>
        <end position="203"/>
    </location>
</feature>
<organism evidence="7 8">
    <name type="scientific">Amycolatopsis acidiphila</name>
    <dbReference type="NCBI Taxonomy" id="715473"/>
    <lineage>
        <taxon>Bacteria</taxon>
        <taxon>Bacillati</taxon>
        <taxon>Actinomycetota</taxon>
        <taxon>Actinomycetes</taxon>
        <taxon>Pseudonocardiales</taxon>
        <taxon>Pseudonocardiaceae</taxon>
        <taxon>Amycolatopsis</taxon>
    </lineage>
</organism>
<dbReference type="Pfam" id="PF00753">
    <property type="entry name" value="Lactamase_B"/>
    <property type="match status" value="1"/>
</dbReference>
<evidence type="ECO:0000313" key="7">
    <source>
        <dbReference type="EMBL" id="TVT22539.1"/>
    </source>
</evidence>
<dbReference type="Proteomes" id="UP000318578">
    <property type="component" value="Unassembled WGS sequence"/>
</dbReference>
<dbReference type="SUPFAM" id="SSF56281">
    <property type="entry name" value="Metallo-hydrolase/oxidoreductase"/>
    <property type="match status" value="1"/>
</dbReference>
<keyword evidence="8" id="KW-1185">Reference proteome</keyword>
<keyword evidence="4" id="KW-0378">Hydrolase</keyword>
<comment type="caution">
    <text evidence="7">The sequence shown here is derived from an EMBL/GenBank/DDBJ whole genome shotgun (WGS) entry which is preliminary data.</text>
</comment>
<dbReference type="InterPro" id="IPR036866">
    <property type="entry name" value="RibonucZ/Hydroxyglut_hydro"/>
</dbReference>
<protein>
    <submittedName>
        <fullName evidence="7">N-acyl homoserine lactonase family protein</fullName>
    </submittedName>
</protein>
<evidence type="ECO:0000313" key="8">
    <source>
        <dbReference type="Proteomes" id="UP000318578"/>
    </source>
</evidence>
<evidence type="ECO:0000256" key="2">
    <source>
        <dbReference type="ARBA" id="ARBA00007749"/>
    </source>
</evidence>
<keyword evidence="5" id="KW-0862">Zinc</keyword>
<proteinExistence type="inferred from homology"/>
<name>A0A558AE52_9PSEU</name>
<comment type="similarity">
    <text evidence="2">Belongs to the metallo-beta-lactamase superfamily.</text>
</comment>
<dbReference type="EMBL" id="VJZA01000017">
    <property type="protein sequence ID" value="TVT22539.1"/>
    <property type="molecule type" value="Genomic_DNA"/>
</dbReference>
<gene>
    <name evidence="7" type="ORF">FNH06_13020</name>
</gene>
<dbReference type="GO" id="GO:0046872">
    <property type="term" value="F:metal ion binding"/>
    <property type="evidence" value="ECO:0007669"/>
    <property type="project" value="UniProtKB-KW"/>
</dbReference>
<dbReference type="GO" id="GO:0016787">
    <property type="term" value="F:hydrolase activity"/>
    <property type="evidence" value="ECO:0007669"/>
    <property type="project" value="UniProtKB-KW"/>
</dbReference>
<dbReference type="RefSeq" id="WP_144637981.1">
    <property type="nucleotide sequence ID" value="NZ_BNAX01000007.1"/>
</dbReference>
<evidence type="ECO:0000256" key="3">
    <source>
        <dbReference type="ARBA" id="ARBA00022723"/>
    </source>
</evidence>
<dbReference type="PANTHER" id="PTHR42978:SF2">
    <property type="entry name" value="102 KBASES UNSTABLE REGION: FROM 1 TO 119443"/>
    <property type="match status" value="1"/>
</dbReference>
<keyword evidence="3" id="KW-0479">Metal-binding</keyword>
<dbReference type="SMART" id="SM00849">
    <property type="entry name" value="Lactamase_B"/>
    <property type="match status" value="1"/>
</dbReference>
<dbReference type="InterPro" id="IPR001279">
    <property type="entry name" value="Metallo-B-lactamas"/>
</dbReference>
<evidence type="ECO:0000256" key="5">
    <source>
        <dbReference type="ARBA" id="ARBA00022833"/>
    </source>
</evidence>
<evidence type="ECO:0000256" key="4">
    <source>
        <dbReference type="ARBA" id="ARBA00022801"/>
    </source>
</evidence>
<sequence length="244" mass="26181">MTVLPLIQGYPGKSTGHGGLGWSSVTLVRHGERLLLADTGSFGMRSLLAERLAAQGVEPRDVTDILLTHAHYDHAANYLLFPSATVWIGAAELDWATGREPAFDPLPELYAADLAGNPRTRRVTGDGEILPGVEAFTTPGHTPGSVVYRVGTVLFTGDAAKNRAELLGGDVDMTLDREASRASVRKILGLWRERPDTLLVPGHDVPMRWTAAGPEYAGTRAAGIRSWFGEDLAATTHFDLTEGA</sequence>
<dbReference type="InterPro" id="IPR051013">
    <property type="entry name" value="MBL_superfamily_lactonases"/>
</dbReference>
<dbReference type="AlphaFoldDB" id="A0A558AE52"/>
<reference evidence="7 8" key="1">
    <citation type="submission" date="2019-07" db="EMBL/GenBank/DDBJ databases">
        <title>New species of Amycolatopsis and Streptomyces.</title>
        <authorList>
            <person name="Duangmal K."/>
            <person name="Teo W.F.A."/>
            <person name="Lipun K."/>
        </authorList>
    </citation>
    <scope>NUCLEOTIDE SEQUENCE [LARGE SCALE GENOMIC DNA]</scope>
    <source>
        <strain evidence="7 8">JCM 30562</strain>
    </source>
</reference>
<dbReference type="CDD" id="cd07729">
    <property type="entry name" value="AHL_lactonase_MBL-fold"/>
    <property type="match status" value="1"/>
</dbReference>
<accession>A0A558AE52</accession>